<comment type="similarity">
    <text evidence="2">Belongs to the YajC family.</text>
</comment>
<evidence type="ECO:0000256" key="4">
    <source>
        <dbReference type="ARBA" id="ARBA00022475"/>
    </source>
</evidence>
<keyword evidence="3" id="KW-0813">Transport</keyword>
<gene>
    <name evidence="11" type="ORF">ATW55_10555</name>
</gene>
<dbReference type="Pfam" id="PF02699">
    <property type="entry name" value="YajC"/>
    <property type="match status" value="1"/>
</dbReference>
<dbReference type="GO" id="GO:0015031">
    <property type="term" value="P:protein transport"/>
    <property type="evidence" value="ECO:0007669"/>
    <property type="project" value="UniProtKB-KW"/>
</dbReference>
<dbReference type="RefSeq" id="WP_067719601.1">
    <property type="nucleotide sequence ID" value="NZ_LPVJ01000070.1"/>
</dbReference>
<evidence type="ECO:0000313" key="11">
    <source>
        <dbReference type="EMBL" id="KUO94840.1"/>
    </source>
</evidence>
<keyword evidence="6" id="KW-0653">Protein transport</keyword>
<keyword evidence="4" id="KW-1003">Cell membrane</keyword>
<comment type="caution">
    <text evidence="11">The sequence shown here is derived from an EMBL/GenBank/DDBJ whole genome shotgun (WGS) entry which is preliminary data.</text>
</comment>
<keyword evidence="9 10" id="KW-0472">Membrane</keyword>
<dbReference type="NCBIfam" id="TIGR00739">
    <property type="entry name" value="yajC"/>
    <property type="match status" value="1"/>
</dbReference>
<dbReference type="EMBL" id="LPVJ01000070">
    <property type="protein sequence ID" value="KUO94840.1"/>
    <property type="molecule type" value="Genomic_DNA"/>
</dbReference>
<evidence type="ECO:0000256" key="3">
    <source>
        <dbReference type="ARBA" id="ARBA00022448"/>
    </source>
</evidence>
<dbReference type="PANTHER" id="PTHR33909:SF1">
    <property type="entry name" value="SEC TRANSLOCON ACCESSORY COMPLEX SUBUNIT YAJC"/>
    <property type="match status" value="1"/>
</dbReference>
<keyword evidence="12" id="KW-1185">Reference proteome</keyword>
<dbReference type="GO" id="GO:0005886">
    <property type="term" value="C:plasma membrane"/>
    <property type="evidence" value="ECO:0007669"/>
    <property type="project" value="UniProtKB-SubCell"/>
</dbReference>
<keyword evidence="7 10" id="KW-1133">Transmembrane helix</keyword>
<evidence type="ECO:0000256" key="6">
    <source>
        <dbReference type="ARBA" id="ARBA00022927"/>
    </source>
</evidence>
<evidence type="ECO:0000256" key="7">
    <source>
        <dbReference type="ARBA" id="ARBA00022989"/>
    </source>
</evidence>
<proteinExistence type="inferred from homology"/>
<evidence type="ECO:0000256" key="8">
    <source>
        <dbReference type="ARBA" id="ARBA00023010"/>
    </source>
</evidence>
<evidence type="ECO:0000256" key="9">
    <source>
        <dbReference type="ARBA" id="ARBA00023136"/>
    </source>
</evidence>
<dbReference type="PRINTS" id="PR01853">
    <property type="entry name" value="YAJCTRNLCASE"/>
</dbReference>
<protein>
    <submittedName>
        <fullName evidence="11">Preprotein translocase subunit YajC</fullName>
    </submittedName>
</protein>
<comment type="subcellular location">
    <subcellularLocation>
        <location evidence="1">Cell membrane</location>
        <topology evidence="1">Single-pass membrane protein</topology>
    </subcellularLocation>
</comment>
<dbReference type="OrthoDB" id="9800132at2"/>
<feature type="transmembrane region" description="Helical" evidence="10">
    <location>
        <begin position="6"/>
        <end position="24"/>
    </location>
</feature>
<evidence type="ECO:0000256" key="5">
    <source>
        <dbReference type="ARBA" id="ARBA00022692"/>
    </source>
</evidence>
<dbReference type="SMART" id="SM01323">
    <property type="entry name" value="YajC"/>
    <property type="match status" value="1"/>
</dbReference>
<evidence type="ECO:0000256" key="1">
    <source>
        <dbReference type="ARBA" id="ARBA00004162"/>
    </source>
</evidence>
<name>A0A101XNW6_9BACL</name>
<accession>A0A101XNW6</accession>
<evidence type="ECO:0000313" key="12">
    <source>
        <dbReference type="Proteomes" id="UP000053557"/>
    </source>
</evidence>
<reference evidence="11 12" key="1">
    <citation type="submission" date="2015-12" db="EMBL/GenBank/DDBJ databases">
        <title>Draft genome sequence of Acidibacillus ferrooxidans ITV001, isolated from a chalcopyrite acid mine drainage site in Brazil.</title>
        <authorList>
            <person name="Dall'Agnol H."/>
            <person name="Nancucheo I."/>
            <person name="Johnson B."/>
            <person name="Oliveira R."/>
            <person name="Leite L."/>
            <person name="Pylro V."/>
            <person name="Nunes G.L."/>
            <person name="Tzotzos G."/>
            <person name="Fernandes G.R."/>
            <person name="Dutra J."/>
            <person name="Orellana S.C."/>
            <person name="Oliveira G."/>
        </authorList>
    </citation>
    <scope>NUCLEOTIDE SEQUENCE [LARGE SCALE GENOMIC DNA]</scope>
    <source>
        <strain evidence="12">ITV01</strain>
    </source>
</reference>
<dbReference type="Proteomes" id="UP000053557">
    <property type="component" value="Unassembled WGS sequence"/>
</dbReference>
<dbReference type="InterPro" id="IPR003849">
    <property type="entry name" value="Preprotein_translocase_YajC"/>
</dbReference>
<evidence type="ECO:0000256" key="2">
    <source>
        <dbReference type="ARBA" id="ARBA00006742"/>
    </source>
</evidence>
<keyword evidence="5 10" id="KW-0812">Transmembrane</keyword>
<keyword evidence="8" id="KW-0811">Translocation</keyword>
<sequence>MTVKQLEALIPYLFLLGILYVFILRPQQKRQKERNNLMASLAVGNRVVTIGGLHGTVTAIEGQTVTIAVDGNAKLTFEKSAISRVVPQE</sequence>
<evidence type="ECO:0000256" key="10">
    <source>
        <dbReference type="SAM" id="Phobius"/>
    </source>
</evidence>
<dbReference type="AlphaFoldDB" id="A0A101XNW6"/>
<organism evidence="11 12">
    <name type="scientific">Ferroacidibacillus organovorans</name>
    <dbReference type="NCBI Taxonomy" id="1765683"/>
    <lineage>
        <taxon>Bacteria</taxon>
        <taxon>Bacillati</taxon>
        <taxon>Bacillota</taxon>
        <taxon>Bacilli</taxon>
        <taxon>Bacillales</taxon>
        <taxon>Alicyclobacillaceae</taxon>
        <taxon>Ferroacidibacillus</taxon>
    </lineage>
</organism>
<dbReference type="PANTHER" id="PTHR33909">
    <property type="entry name" value="SEC TRANSLOCON ACCESSORY COMPLEX SUBUNIT YAJC"/>
    <property type="match status" value="1"/>
</dbReference>